<comment type="caution">
    <text evidence="2">The sequence shown here is derived from an EMBL/GenBank/DDBJ whole genome shotgun (WGS) entry which is preliminary data.</text>
</comment>
<keyword evidence="1" id="KW-0812">Transmembrane</keyword>
<feature type="transmembrane region" description="Helical" evidence="1">
    <location>
        <begin position="62"/>
        <end position="83"/>
    </location>
</feature>
<protein>
    <submittedName>
        <fullName evidence="2">Uncharacterized protein</fullName>
    </submittedName>
</protein>
<evidence type="ECO:0000313" key="2">
    <source>
        <dbReference type="EMBL" id="MBE9664304.1"/>
    </source>
</evidence>
<dbReference type="RefSeq" id="WP_194113557.1">
    <property type="nucleotide sequence ID" value="NZ_JADFFL010000011.1"/>
</dbReference>
<keyword evidence="3" id="KW-1185">Reference proteome</keyword>
<dbReference type="EMBL" id="JADFFL010000011">
    <property type="protein sequence ID" value="MBE9664304.1"/>
    <property type="molecule type" value="Genomic_DNA"/>
</dbReference>
<evidence type="ECO:0000313" key="3">
    <source>
        <dbReference type="Proteomes" id="UP000622475"/>
    </source>
</evidence>
<keyword evidence="1" id="KW-0472">Membrane</keyword>
<keyword evidence="1" id="KW-1133">Transmembrane helix</keyword>
<dbReference type="Proteomes" id="UP000622475">
    <property type="component" value="Unassembled WGS sequence"/>
</dbReference>
<name>A0A929L4H2_9SPHI</name>
<feature type="transmembrane region" description="Helical" evidence="1">
    <location>
        <begin position="89"/>
        <end position="107"/>
    </location>
</feature>
<proteinExistence type="predicted"/>
<organism evidence="2 3">
    <name type="scientific">Mucilaginibacter myungsuensis</name>
    <dbReference type="NCBI Taxonomy" id="649104"/>
    <lineage>
        <taxon>Bacteria</taxon>
        <taxon>Pseudomonadati</taxon>
        <taxon>Bacteroidota</taxon>
        <taxon>Sphingobacteriia</taxon>
        <taxon>Sphingobacteriales</taxon>
        <taxon>Sphingobacteriaceae</taxon>
        <taxon>Mucilaginibacter</taxon>
    </lineage>
</organism>
<sequence>MNTKEMMELKQFDLNFDRLHYTIQPSGIRLVNKGMASNSDIFVKFESVGSKVIVENTRNLRWLGWSVLFLVIAIAIFVIRWLGEDVERGAEILYFSISMFLLTIFLLTNKKRVFLAREDNTGAVEFINTKRYRPKVDQFIKVLLLARNTYLIDKYSKMDEYIPYDQQHANLTWLYNLGLMTE</sequence>
<accession>A0A929L4H2</accession>
<reference evidence="2" key="1">
    <citation type="submission" date="2020-10" db="EMBL/GenBank/DDBJ databases">
        <title>Mucilaginibacter mali sp. nov., isolated from rhizosphere soil of apple orchard.</title>
        <authorList>
            <person name="Lee J.-S."/>
            <person name="Kim H.S."/>
            <person name="Kim J.-S."/>
        </authorList>
    </citation>
    <scope>NUCLEOTIDE SEQUENCE</scope>
    <source>
        <strain evidence="2">KCTC 22746</strain>
    </source>
</reference>
<dbReference type="AlphaFoldDB" id="A0A929L4H2"/>
<gene>
    <name evidence="2" type="ORF">IRJ16_20655</name>
</gene>
<evidence type="ECO:0000256" key="1">
    <source>
        <dbReference type="SAM" id="Phobius"/>
    </source>
</evidence>